<evidence type="ECO:0000313" key="9">
    <source>
        <dbReference type="Proteomes" id="UP000243797"/>
    </source>
</evidence>
<feature type="transmembrane region" description="Helical" evidence="6">
    <location>
        <begin position="273"/>
        <end position="291"/>
    </location>
</feature>
<dbReference type="AlphaFoldDB" id="A0A2K1QN81"/>
<gene>
    <name evidence="8" type="ORF">CAC42_113</name>
</gene>
<evidence type="ECO:0000256" key="5">
    <source>
        <dbReference type="SAM" id="MobiDB-lite"/>
    </source>
</evidence>
<evidence type="ECO:0000256" key="4">
    <source>
        <dbReference type="ARBA" id="ARBA00023136"/>
    </source>
</evidence>
<organism evidence="8 9">
    <name type="scientific">Sphaceloma murrayae</name>
    <dbReference type="NCBI Taxonomy" id="2082308"/>
    <lineage>
        <taxon>Eukaryota</taxon>
        <taxon>Fungi</taxon>
        <taxon>Dikarya</taxon>
        <taxon>Ascomycota</taxon>
        <taxon>Pezizomycotina</taxon>
        <taxon>Dothideomycetes</taxon>
        <taxon>Dothideomycetidae</taxon>
        <taxon>Myriangiales</taxon>
        <taxon>Elsinoaceae</taxon>
        <taxon>Sphaceloma</taxon>
    </lineage>
</organism>
<dbReference type="PANTHER" id="PTHR28304:SF2">
    <property type="entry name" value="PEROXISOMAL MEMBRANE PROTEIN PEX29"/>
    <property type="match status" value="1"/>
</dbReference>
<dbReference type="OrthoDB" id="74314at2759"/>
<feature type="transmembrane region" description="Helical" evidence="6">
    <location>
        <begin position="146"/>
        <end position="171"/>
    </location>
</feature>
<dbReference type="InterPro" id="IPR010482">
    <property type="entry name" value="TECPR1-like_DysF"/>
</dbReference>
<dbReference type="GO" id="GO:0005778">
    <property type="term" value="C:peroxisomal membrane"/>
    <property type="evidence" value="ECO:0007669"/>
    <property type="project" value="TreeGrafter"/>
</dbReference>
<feature type="compositionally biased region" description="Basic and acidic residues" evidence="5">
    <location>
        <begin position="34"/>
        <end position="46"/>
    </location>
</feature>
<dbReference type="GO" id="GO:0007031">
    <property type="term" value="P:peroxisome organization"/>
    <property type="evidence" value="ECO:0007669"/>
    <property type="project" value="UniProtKB-ARBA"/>
</dbReference>
<evidence type="ECO:0000256" key="6">
    <source>
        <dbReference type="SAM" id="Phobius"/>
    </source>
</evidence>
<keyword evidence="2 6" id="KW-0812">Transmembrane</keyword>
<dbReference type="InParanoid" id="A0A2K1QN81"/>
<feature type="domain" description="TECPR1-like DysF" evidence="7">
    <location>
        <begin position="402"/>
        <end position="518"/>
    </location>
</feature>
<keyword evidence="3 6" id="KW-1133">Transmembrane helix</keyword>
<feature type="region of interest" description="Disordered" evidence="5">
    <location>
        <begin position="529"/>
        <end position="549"/>
    </location>
</feature>
<evidence type="ECO:0000259" key="7">
    <source>
        <dbReference type="Pfam" id="PF06398"/>
    </source>
</evidence>
<evidence type="ECO:0000256" key="1">
    <source>
        <dbReference type="ARBA" id="ARBA00004141"/>
    </source>
</evidence>
<sequence>MDSPELATFANRDDPIPVLRIPLQDDSDATSENDESRRGARETFKSQAEKVKSKFEGVKEDVRNGSIQERLLNNFIAQIIPSDDGNGEPIKDRRSRAYVDRPSFSLPLMSSNFRRFNSRIGIVFVFQNRLIRLFTWKNPVHTLSFLAAYTLVCLEPALIPAVPLGLVFFFVMIPSFLVRHPPPPYPTEGTLQSSPDLGSITEMESAWSSYAYTAQPVAPARKVRPAPEMSKDFFRNMRDLQNSMEDFSRVHDTAITVITPYTDFSDEQLSSSVFLIIFVLMNMALIGSHLIPWRLITVISGWAGTCAGHPRAQDLLHQARRSHTLKEWRSLSQTWIRQRIEADIALDEPPEVREVEVFELHRRNNKVTGFFAHSPTFQHDRSASDQAQTSNGLGSAYDADDENWEPWLFTPSPHDPLCPQRLSGAWPTGTQFFEEVQPPPGWSWKDKKWTLDLLSEAWVEERCVTGVEVEREGGRWVYDIAYRENEFGKTNKKAQKENKSWEEGSNRGMKGEWRRRRWRIMKAPMPGVLSMLDPGTTNPGPVEADGVLN</sequence>
<keyword evidence="9" id="KW-1185">Reference proteome</keyword>
<feature type="region of interest" description="Disordered" evidence="5">
    <location>
        <begin position="1"/>
        <end position="46"/>
    </location>
</feature>
<evidence type="ECO:0000256" key="3">
    <source>
        <dbReference type="ARBA" id="ARBA00022989"/>
    </source>
</evidence>
<dbReference type="STRING" id="2082308.A0A2K1QN81"/>
<reference evidence="8 9" key="1">
    <citation type="submission" date="2017-06" db="EMBL/GenBank/DDBJ databases">
        <title>Draft genome sequence of a variant of Elsinoe murrayae.</title>
        <authorList>
            <person name="Cheng Q."/>
        </authorList>
    </citation>
    <scope>NUCLEOTIDE SEQUENCE [LARGE SCALE GENOMIC DNA]</scope>
    <source>
        <strain evidence="8 9">CQ-2017a</strain>
    </source>
</reference>
<dbReference type="InterPro" id="IPR052816">
    <property type="entry name" value="Peroxisomal_Membrane_PEX28-32"/>
</dbReference>
<feature type="domain" description="TECPR1-like DysF" evidence="7">
    <location>
        <begin position="104"/>
        <end position="364"/>
    </location>
</feature>
<dbReference type="FunCoup" id="A0A2K1QN81">
    <property type="interactions" value="57"/>
</dbReference>
<dbReference type="Pfam" id="PF06398">
    <property type="entry name" value="Pex24p"/>
    <property type="match status" value="2"/>
</dbReference>
<keyword evidence="4 6" id="KW-0472">Membrane</keyword>
<proteinExistence type="predicted"/>
<dbReference type="Proteomes" id="UP000243797">
    <property type="component" value="Unassembled WGS sequence"/>
</dbReference>
<comment type="subcellular location">
    <subcellularLocation>
        <location evidence="1">Membrane</location>
        <topology evidence="1">Multi-pass membrane protein</topology>
    </subcellularLocation>
</comment>
<comment type="caution">
    <text evidence="8">The sequence shown here is derived from an EMBL/GenBank/DDBJ whole genome shotgun (WGS) entry which is preliminary data.</text>
</comment>
<dbReference type="PANTHER" id="PTHR28304">
    <property type="entry name" value="PEROXISOMAL MEMBRANE PROTEIN PEX29"/>
    <property type="match status" value="1"/>
</dbReference>
<evidence type="ECO:0000313" key="8">
    <source>
        <dbReference type="EMBL" id="PNS16379.1"/>
    </source>
</evidence>
<protein>
    <recommendedName>
        <fullName evidence="7">TECPR1-like DysF domain-containing protein</fullName>
    </recommendedName>
</protein>
<dbReference type="EMBL" id="NKHZ01000057">
    <property type="protein sequence ID" value="PNS16379.1"/>
    <property type="molecule type" value="Genomic_DNA"/>
</dbReference>
<name>A0A2K1QN81_9PEZI</name>
<evidence type="ECO:0000256" key="2">
    <source>
        <dbReference type="ARBA" id="ARBA00022692"/>
    </source>
</evidence>
<accession>A0A2K1QN81</accession>